<dbReference type="GO" id="GO:0020037">
    <property type="term" value="F:heme binding"/>
    <property type="evidence" value="ECO:0007669"/>
    <property type="project" value="InterPro"/>
</dbReference>
<dbReference type="EMBL" id="REGN01000635">
    <property type="protein sequence ID" value="RNA40530.1"/>
    <property type="molecule type" value="Genomic_DNA"/>
</dbReference>
<evidence type="ECO:0000313" key="3">
    <source>
        <dbReference type="Proteomes" id="UP000276133"/>
    </source>
</evidence>
<evidence type="ECO:0000313" key="2">
    <source>
        <dbReference type="EMBL" id="RNA40530.1"/>
    </source>
</evidence>
<dbReference type="STRING" id="10195.A0A3M7SY78"/>
<evidence type="ECO:0000256" key="1">
    <source>
        <dbReference type="SAM" id="MobiDB-lite"/>
    </source>
</evidence>
<keyword evidence="3" id="KW-1185">Reference proteome</keyword>
<dbReference type="InterPro" id="IPR040375">
    <property type="entry name" value="DGCR8"/>
</dbReference>
<name>A0A3M7SY78_BRAPC</name>
<keyword evidence="2" id="KW-0378">Hydrolase</keyword>
<dbReference type="AlphaFoldDB" id="A0A3M7SY78"/>
<reference evidence="2 3" key="1">
    <citation type="journal article" date="2018" name="Sci. Rep.">
        <title>Genomic signatures of local adaptation to the degree of environmental predictability in rotifers.</title>
        <authorList>
            <person name="Franch-Gras L."/>
            <person name="Hahn C."/>
            <person name="Garcia-Roger E.M."/>
            <person name="Carmona M.J."/>
            <person name="Serra M."/>
            <person name="Gomez A."/>
        </authorList>
    </citation>
    <scope>NUCLEOTIDE SEQUENCE [LARGE SCALE GENOMIC DNA]</scope>
    <source>
        <strain evidence="2">HYR1</strain>
    </source>
</reference>
<feature type="region of interest" description="Disordered" evidence="1">
    <location>
        <begin position="128"/>
        <end position="149"/>
    </location>
</feature>
<dbReference type="PANTHER" id="PTHR13482:SF3">
    <property type="entry name" value="MICROPROCESSOR COMPLEX SUBUNIT DGCR8"/>
    <property type="match status" value="1"/>
</dbReference>
<feature type="compositionally biased region" description="Basic and acidic residues" evidence="1">
    <location>
        <begin position="197"/>
        <end position="225"/>
    </location>
</feature>
<dbReference type="GO" id="GO:0070878">
    <property type="term" value="F:primary miRNA binding"/>
    <property type="evidence" value="ECO:0007669"/>
    <property type="project" value="TreeGrafter"/>
</dbReference>
<feature type="compositionally biased region" description="Low complexity" evidence="1">
    <location>
        <begin position="229"/>
        <end position="254"/>
    </location>
</feature>
<dbReference type="GO" id="GO:0070877">
    <property type="term" value="C:microprocessor complex"/>
    <property type="evidence" value="ECO:0007669"/>
    <property type="project" value="InterPro"/>
</dbReference>
<dbReference type="OrthoDB" id="112668at2759"/>
<sequence>MKYFQFFDGYNIEHTHVYSLSQKLGAPLPYDLLLTCLKFNFAINMSRNRKQFVEEEIKPIKYRNCLYKMKIAQYEVEVNCSKKKEGRQLAAQKILKLMHPHIQTWGSILRLYGSNLEESLLLKCDKDEKENGEHKQEENTQQKAKPNSELLEKLKEEMRKIKRKTLNTDEKKSQDTLLTIPPLLLGENEFNSTMKPTELEAPKNENDVIKFESGEKKRKLSKSDESDTTESNSSSSSSSSSSNSSSNSSDSESD</sequence>
<dbReference type="GO" id="GO:0003725">
    <property type="term" value="F:double-stranded RNA binding"/>
    <property type="evidence" value="ECO:0007669"/>
    <property type="project" value="TreeGrafter"/>
</dbReference>
<dbReference type="FunFam" id="3.30.160.20:FF:000021">
    <property type="entry name" value="Microprocessor complex subunit DGCR8"/>
    <property type="match status" value="1"/>
</dbReference>
<gene>
    <name evidence="2" type="ORF">BpHYR1_036006</name>
</gene>
<dbReference type="EC" id="3.1.26.3" evidence="2"/>
<dbReference type="Proteomes" id="UP000276133">
    <property type="component" value="Unassembled WGS sequence"/>
</dbReference>
<feature type="compositionally biased region" description="Basic and acidic residues" evidence="1">
    <location>
        <begin position="128"/>
        <end position="140"/>
    </location>
</feature>
<accession>A0A3M7SY78</accession>
<dbReference type="GO" id="GO:0042802">
    <property type="term" value="F:identical protein binding"/>
    <property type="evidence" value="ECO:0007669"/>
    <property type="project" value="InterPro"/>
</dbReference>
<comment type="caution">
    <text evidence="2">The sequence shown here is derived from an EMBL/GenBank/DDBJ whole genome shotgun (WGS) entry which is preliminary data.</text>
</comment>
<proteinExistence type="predicted"/>
<dbReference type="PANTHER" id="PTHR13482">
    <property type="entry name" value="MICRORNA PROCESSOR COMPLEX SUBUNIT DGCR8"/>
    <property type="match status" value="1"/>
</dbReference>
<feature type="region of interest" description="Disordered" evidence="1">
    <location>
        <begin position="191"/>
        <end position="254"/>
    </location>
</feature>
<dbReference type="Gene3D" id="3.30.160.20">
    <property type="match status" value="1"/>
</dbReference>
<dbReference type="GO" id="GO:0031053">
    <property type="term" value="P:primary miRNA processing"/>
    <property type="evidence" value="ECO:0007669"/>
    <property type="project" value="InterPro"/>
</dbReference>
<dbReference type="GO" id="GO:0004525">
    <property type="term" value="F:ribonuclease III activity"/>
    <property type="evidence" value="ECO:0007669"/>
    <property type="project" value="UniProtKB-EC"/>
</dbReference>
<protein>
    <submittedName>
        <fullName evidence="2">Microprocessor complex subunit DGCR8-like isoform X1</fullName>
        <ecNumber evidence="2">3.1.26.3</ecNumber>
    </submittedName>
</protein>
<organism evidence="2 3">
    <name type="scientific">Brachionus plicatilis</name>
    <name type="common">Marine rotifer</name>
    <name type="synonym">Brachionus muelleri</name>
    <dbReference type="NCBI Taxonomy" id="10195"/>
    <lineage>
        <taxon>Eukaryota</taxon>
        <taxon>Metazoa</taxon>
        <taxon>Spiralia</taxon>
        <taxon>Gnathifera</taxon>
        <taxon>Rotifera</taxon>
        <taxon>Eurotatoria</taxon>
        <taxon>Monogononta</taxon>
        <taxon>Pseudotrocha</taxon>
        <taxon>Ploima</taxon>
        <taxon>Brachionidae</taxon>
        <taxon>Brachionus</taxon>
    </lineage>
</organism>